<evidence type="ECO:0000256" key="1">
    <source>
        <dbReference type="ARBA" id="ARBA00022729"/>
    </source>
</evidence>
<dbReference type="EMBL" id="CAJOAY010003416">
    <property type="protein sequence ID" value="CAF4020751.1"/>
    <property type="molecule type" value="Genomic_DNA"/>
</dbReference>
<dbReference type="PANTHER" id="PTHR10680">
    <property type="entry name" value="PEPTIDYL-GLYCINE ALPHA-AMIDATING MONOOXYGENASE"/>
    <property type="match status" value="1"/>
</dbReference>
<reference evidence="6" key="1">
    <citation type="submission" date="2021-02" db="EMBL/GenBank/DDBJ databases">
        <authorList>
            <person name="Nowell W R."/>
        </authorList>
    </citation>
    <scope>NUCLEOTIDE SEQUENCE</scope>
</reference>
<dbReference type="Proteomes" id="UP000663844">
    <property type="component" value="Unassembled WGS sequence"/>
</dbReference>
<dbReference type="AlphaFoldDB" id="A0A819PI51"/>
<dbReference type="Gene3D" id="2.40.10.500">
    <property type="match status" value="1"/>
</dbReference>
<comment type="caution">
    <text evidence="6">The sequence shown here is derived from an EMBL/GenBank/DDBJ whole genome shotgun (WGS) entry which is preliminary data.</text>
</comment>
<dbReference type="InterPro" id="IPR001258">
    <property type="entry name" value="NHL_repeat"/>
</dbReference>
<organism evidence="6 8">
    <name type="scientific">Adineta steineri</name>
    <dbReference type="NCBI Taxonomy" id="433720"/>
    <lineage>
        <taxon>Eukaryota</taxon>
        <taxon>Metazoa</taxon>
        <taxon>Spiralia</taxon>
        <taxon>Gnathifera</taxon>
        <taxon>Rotifera</taxon>
        <taxon>Eurotatoria</taxon>
        <taxon>Bdelloidea</taxon>
        <taxon>Adinetida</taxon>
        <taxon>Adinetidae</taxon>
        <taxon>Adineta</taxon>
    </lineage>
</organism>
<dbReference type="EMBL" id="CAJOAZ010003550">
    <property type="protein sequence ID" value="CAF4014784.1"/>
    <property type="molecule type" value="Genomic_DNA"/>
</dbReference>
<gene>
    <name evidence="5" type="ORF">KXQ929_LOCUS19353</name>
    <name evidence="7" type="ORF">OKA104_LOCUS30947</name>
    <name evidence="6" type="ORF">OXD698_LOCUS30328</name>
</gene>
<protein>
    <recommendedName>
        <fullName evidence="9">Peptidylamidoglycolate lyase</fullName>
    </recommendedName>
</protein>
<dbReference type="Gene3D" id="2.120.10.30">
    <property type="entry name" value="TolB, C-terminal domain"/>
    <property type="match status" value="2"/>
</dbReference>
<dbReference type="Proteomes" id="UP000663881">
    <property type="component" value="Unassembled WGS sequence"/>
</dbReference>
<dbReference type="PANTHER" id="PTHR10680:SF28">
    <property type="entry name" value="SMP-30_GLUCONOLACTONASE_LRE-LIKE REGION DOMAIN-CONTAINING PROTEIN"/>
    <property type="match status" value="1"/>
</dbReference>
<name>A0A819PI51_9BILA</name>
<evidence type="ECO:0000313" key="5">
    <source>
        <dbReference type="EMBL" id="CAF3838990.1"/>
    </source>
</evidence>
<evidence type="ECO:0008006" key="9">
    <source>
        <dbReference type="Google" id="ProtNLM"/>
    </source>
</evidence>
<feature type="repeat" description="NHL" evidence="4">
    <location>
        <begin position="275"/>
        <end position="314"/>
    </location>
</feature>
<keyword evidence="2" id="KW-0677">Repeat</keyword>
<evidence type="ECO:0000313" key="8">
    <source>
        <dbReference type="Proteomes" id="UP000663844"/>
    </source>
</evidence>
<dbReference type="Proteomes" id="UP000663868">
    <property type="component" value="Unassembled WGS sequence"/>
</dbReference>
<dbReference type="SUPFAM" id="SSF101898">
    <property type="entry name" value="NHL repeat"/>
    <property type="match status" value="1"/>
</dbReference>
<sequence length="319" mass="36434">MKTTQVVEMIHDPRIGPNTKWIQAGIAVNKIFSDDSYDSDILLDPYGIDVDDNQSVVITDYSKHRIVEWSIDTTKEQLLAGGRGKGNQNNQLNYPTDVFIDKKADKLIICDRENRRIMKWPRRHGFYGEVIISMIKCYGITMDANDFIYVSDIEKHEVSRWRIGETQGIVVAGANGPGSQLNQLNSPHYIFVDGYDSVYISDWHNHRVMKWIKDAKEGIIVAGGHGEGTTLHHLSFPEGIYVDHLESVYVVDHLNHRIMRWLRGAIQGSILIGERHPGSQANQLHNPLDISFDRNNNLYVADSNNHRVQKFNVDEKTLE</sequence>
<dbReference type="InterPro" id="IPR011042">
    <property type="entry name" value="6-blade_b-propeller_TolB-like"/>
</dbReference>
<evidence type="ECO:0000256" key="2">
    <source>
        <dbReference type="ARBA" id="ARBA00022737"/>
    </source>
</evidence>
<accession>A0A819PI51</accession>
<evidence type="ECO:0000313" key="7">
    <source>
        <dbReference type="EMBL" id="CAF4020751.1"/>
    </source>
</evidence>
<keyword evidence="3" id="KW-0325">Glycoprotein</keyword>
<keyword evidence="1" id="KW-0732">Signal</keyword>
<dbReference type="PROSITE" id="PS51125">
    <property type="entry name" value="NHL"/>
    <property type="match status" value="1"/>
</dbReference>
<evidence type="ECO:0000256" key="4">
    <source>
        <dbReference type="PROSITE-ProRule" id="PRU00504"/>
    </source>
</evidence>
<dbReference type="Pfam" id="PF01436">
    <property type="entry name" value="NHL"/>
    <property type="match status" value="1"/>
</dbReference>
<proteinExistence type="predicted"/>
<evidence type="ECO:0000256" key="3">
    <source>
        <dbReference type="ARBA" id="ARBA00023180"/>
    </source>
</evidence>
<dbReference type="CDD" id="cd05819">
    <property type="entry name" value="NHL"/>
    <property type="match status" value="1"/>
</dbReference>
<evidence type="ECO:0000313" key="6">
    <source>
        <dbReference type="EMBL" id="CAF4014784.1"/>
    </source>
</evidence>
<dbReference type="GO" id="GO:0005576">
    <property type="term" value="C:extracellular region"/>
    <property type="evidence" value="ECO:0007669"/>
    <property type="project" value="TreeGrafter"/>
</dbReference>
<dbReference type="EMBL" id="CAJOBB010001309">
    <property type="protein sequence ID" value="CAF3838990.1"/>
    <property type="molecule type" value="Genomic_DNA"/>
</dbReference>